<protein>
    <recommendedName>
        <fullName evidence="4">Pyrroloquinoline-quinone binding quinoprotein</fullName>
    </recommendedName>
</protein>
<dbReference type="AlphaFoldDB" id="A0A318RK58"/>
<comment type="caution">
    <text evidence="2">The sequence shown here is derived from an EMBL/GenBank/DDBJ whole genome shotgun (WGS) entry which is preliminary data.</text>
</comment>
<dbReference type="Proteomes" id="UP000247591">
    <property type="component" value="Unassembled WGS sequence"/>
</dbReference>
<proteinExistence type="predicted"/>
<keyword evidence="1" id="KW-1133">Transmembrane helix</keyword>
<evidence type="ECO:0000256" key="1">
    <source>
        <dbReference type="SAM" id="Phobius"/>
    </source>
</evidence>
<evidence type="ECO:0000313" key="2">
    <source>
        <dbReference type="EMBL" id="PYE14304.1"/>
    </source>
</evidence>
<gene>
    <name evidence="2" type="ORF">DFR67_11398</name>
</gene>
<keyword evidence="1" id="KW-0472">Membrane</keyword>
<dbReference type="InterPro" id="IPR011047">
    <property type="entry name" value="Quinoprotein_ADH-like_sf"/>
</dbReference>
<reference evidence="2 3" key="1">
    <citation type="submission" date="2018-06" db="EMBL/GenBank/DDBJ databases">
        <title>Genomic Encyclopedia of Type Strains, Phase IV (KMG-IV): sequencing the most valuable type-strain genomes for metagenomic binning, comparative biology and taxonomic classification.</title>
        <authorList>
            <person name="Goeker M."/>
        </authorList>
    </citation>
    <scope>NUCLEOTIDE SEQUENCE [LARGE SCALE GENOMIC DNA]</scope>
    <source>
        <strain evidence="2 3">DSM 45521</strain>
    </source>
</reference>
<dbReference type="SUPFAM" id="SSF50998">
    <property type="entry name" value="Quinoprotein alcohol dehydrogenase-like"/>
    <property type="match status" value="1"/>
</dbReference>
<organism evidence="2 3">
    <name type="scientific">Williamsia limnetica</name>
    <dbReference type="NCBI Taxonomy" id="882452"/>
    <lineage>
        <taxon>Bacteria</taxon>
        <taxon>Bacillati</taxon>
        <taxon>Actinomycetota</taxon>
        <taxon>Actinomycetes</taxon>
        <taxon>Mycobacteriales</taxon>
        <taxon>Nocardiaceae</taxon>
        <taxon>Williamsia</taxon>
    </lineage>
</organism>
<dbReference type="EMBL" id="QJSP01000013">
    <property type="protein sequence ID" value="PYE14304.1"/>
    <property type="molecule type" value="Genomic_DNA"/>
</dbReference>
<sequence>MLKLPGVLKPERRTPVDLLIVAIIVAIVVVAGVAIWATSSVENTESDPSPVAAAPPASATAVPASYTEAWRAESEATTGPVIVGGVVVTGDGGTVVGHDPKSGTQLWSYRRDLPLCGVSGWSASGRDYAIAVYRNSRGCSEVTALYGSTGKRATSRSSDADNSLDFSYDRDYFLAQGDTRLEIWRSDLVRTIEYGRVDAPVNPGSQPRSGCELVSSAVGSPKVAIIERCGIEPGYRLTVLGSTLDSNEKLEEFGSTLITADLESPPRVVAVGGNSIAVYVSSPEPMLETYAFDGTLQNRTSLLGGPVDARSKPVADGGVITFWTGKATVVLDAETLQARFQVPETLGPGVVMADSLLLPSAIGISEHSLADGQPIRSIPVPRDGYTGGVITLGVIGDQVVQQWGSTVSALSP</sequence>
<evidence type="ECO:0000313" key="3">
    <source>
        <dbReference type="Proteomes" id="UP000247591"/>
    </source>
</evidence>
<evidence type="ECO:0008006" key="4">
    <source>
        <dbReference type="Google" id="ProtNLM"/>
    </source>
</evidence>
<dbReference type="Gene3D" id="2.130.10.10">
    <property type="entry name" value="YVTN repeat-like/Quinoprotein amine dehydrogenase"/>
    <property type="match status" value="1"/>
</dbReference>
<keyword evidence="1" id="KW-0812">Transmembrane</keyword>
<name>A0A318RK58_WILLI</name>
<accession>A0A318RK58</accession>
<feature type="transmembrane region" description="Helical" evidence="1">
    <location>
        <begin position="18"/>
        <end position="37"/>
    </location>
</feature>
<dbReference type="InterPro" id="IPR015943">
    <property type="entry name" value="WD40/YVTN_repeat-like_dom_sf"/>
</dbReference>
<keyword evidence="3" id="KW-1185">Reference proteome</keyword>